<feature type="region of interest" description="Disordered" evidence="1">
    <location>
        <begin position="619"/>
        <end position="651"/>
    </location>
</feature>
<evidence type="ECO:0000313" key="2">
    <source>
        <dbReference type="EMBL" id="EMD43387.1"/>
    </source>
</evidence>
<organism evidence="2 3">
    <name type="scientific">Entamoeba histolytica KU27</name>
    <dbReference type="NCBI Taxonomy" id="885311"/>
    <lineage>
        <taxon>Eukaryota</taxon>
        <taxon>Amoebozoa</taxon>
        <taxon>Evosea</taxon>
        <taxon>Archamoebae</taxon>
        <taxon>Mastigamoebida</taxon>
        <taxon>Entamoebidae</taxon>
        <taxon>Entamoeba</taxon>
    </lineage>
</organism>
<feature type="compositionally biased region" description="Polar residues" evidence="1">
    <location>
        <begin position="988"/>
        <end position="1007"/>
    </location>
</feature>
<evidence type="ECO:0000313" key="3">
    <source>
        <dbReference type="Proteomes" id="UP000011755"/>
    </source>
</evidence>
<sequence>MKTESIKIDKPIYQVLLQNEPILEHIEEKLGLPRGSLKFEKKQFITCKSNPEKLKLVGPHLKNEFKNYVYLTSKVECIGDANIQQLVTHYLAIQFRHPSTNDLHFCLVNENNNQSEFVIYGKKQHSIDIIKPMINKETINGFEEYTDLLNMPSLVKKNYFEIFNMIDQLHLTTSPNDFKDDEPPIVYGFRPYMKEFIRKIDQMESQMFTIIKIKTNKPIDIINKAFFDEKFHLMITNVLRTPPGYHCIFSQSGKLFICELHVEKEFASNLVILLTGFFDSIETLILKDNMSDDDMTKYSQYFKDYPAPFNALITRKKDKKSGQSQLISCVATNRDINPEINDNWQNQLINYIKAVDLPPELAPLPPLPPKVHGKRKKALPPIPTDTTPQEQSTQSSTEELIPPPVPAPRKSKQPRLSASLTNEDIPDRSNRDRSMTVFGDQPTHIIEEEAYYEDAYYGESYYGEDGYYYVYDHNTKRYHVEDPPADDYTGENQQYEEINQDVQRDEAIQEEQQNEQQDSSVITETKQPDLIIEDIHEKPTYEETPSQNLATEENIETEKQPKEEVYLETQKEAEGNTENLQEVTEQEPQEIIKEEVISNPVTEELPQENIIEEQTQSIKEEQVQEEVDENYAEPIKEETKESTSEEPIQEKVKEEVVQEIVKEEPVKENIEEEQIKEEQIKEEQIKEESVKEESVKEESVKEESVKEESVKEESVKEEPVKEEPVKEEQIKESIEEDEFAVSTIDEAVVSQPSKTIDDLCEEASVQPSVARRPGRGRGGRKPPTKKLIERQKKMRTETNEKDEKNNTFKMEKVDSKESNSNNIIQPRKTVGVGIGGMGMPQVTLADLQKRKQAKPSLEQKSSPKQPTTKKKEEEKESKSGLFGMLKDKKKKEEKKEEKKGLFSSHKDKKDELSSSTKQKIEQKEEVPPPVPSKKYNSKSPVPPATSPSLPAKPLRSSSGAKTTEKPKENLSDSSHSNTLPFQVKLRSSAGSKTSVKPEVQNDQQPNGSPFAVKLRSTGSKSNSITEPPPQEEESELQKKLKSRRAN</sequence>
<feature type="compositionally biased region" description="Polar residues" evidence="1">
    <location>
        <begin position="971"/>
        <end position="980"/>
    </location>
</feature>
<feature type="region of interest" description="Disordered" evidence="1">
    <location>
        <begin position="501"/>
        <end position="562"/>
    </location>
</feature>
<feature type="compositionally biased region" description="Basic and acidic residues" evidence="1">
    <location>
        <begin position="786"/>
        <end position="817"/>
    </location>
</feature>
<proteinExistence type="predicted"/>
<feature type="compositionally biased region" description="Basic and acidic residues" evidence="1">
    <location>
        <begin position="676"/>
        <end position="733"/>
    </location>
</feature>
<evidence type="ECO:0000256" key="1">
    <source>
        <dbReference type="SAM" id="MobiDB-lite"/>
    </source>
</evidence>
<gene>
    <name evidence="2" type="ORF">EHI5A_037010</name>
</gene>
<feature type="compositionally biased region" description="Low complexity" evidence="1">
    <location>
        <begin position="384"/>
        <end position="399"/>
    </location>
</feature>
<feature type="compositionally biased region" description="Polar residues" evidence="1">
    <location>
        <begin position="1016"/>
        <end position="1025"/>
    </location>
</feature>
<dbReference type="Proteomes" id="UP000011755">
    <property type="component" value="Unassembled WGS sequence"/>
</dbReference>
<protein>
    <submittedName>
        <fullName evidence="2">Caldesmon, putative</fullName>
    </submittedName>
</protein>
<reference evidence="2 3" key="1">
    <citation type="submission" date="2013-02" db="EMBL/GenBank/DDBJ databases">
        <authorList>
            <person name="Hannick L."/>
            <person name="Zafar N."/>
            <person name="Lorenzi H."/>
            <person name="Ali I.A."/>
            <person name="Petri W.P."/>
            <person name="Caler E."/>
        </authorList>
    </citation>
    <scope>NUCLEOTIDE SEQUENCE [LARGE SCALE GENOMIC DNA]</scope>
    <source>
        <strain evidence="2 3">KU27</strain>
    </source>
</reference>
<feature type="region of interest" description="Disordered" evidence="1">
    <location>
        <begin position="363"/>
        <end position="436"/>
    </location>
</feature>
<dbReference type="EMBL" id="KB445300">
    <property type="protein sequence ID" value="EMD43387.1"/>
    <property type="molecule type" value="Genomic_DNA"/>
</dbReference>
<feature type="region of interest" description="Disordered" evidence="1">
    <location>
        <begin position="667"/>
        <end position="738"/>
    </location>
</feature>
<name>M2RY30_ENTHI</name>
<accession>M2RY30</accession>
<feature type="region of interest" description="Disordered" evidence="1">
    <location>
        <begin position="758"/>
        <end position="1046"/>
    </location>
</feature>
<feature type="compositionally biased region" description="Basic and acidic residues" evidence="1">
    <location>
        <begin position="425"/>
        <end position="434"/>
    </location>
</feature>
<feature type="compositionally biased region" description="Basic and acidic residues" evidence="1">
    <location>
        <begin position="869"/>
        <end position="878"/>
    </location>
</feature>
<dbReference type="AlphaFoldDB" id="M2RY30"/>
<dbReference type="VEuPathDB" id="AmoebaDB:EHI5A_037010"/>
<feature type="compositionally biased region" description="Basic and acidic residues" evidence="1">
    <location>
        <begin position="634"/>
        <end position="651"/>
    </location>
</feature>
<feature type="compositionally biased region" description="Basic and acidic residues" evidence="1">
    <location>
        <begin position="893"/>
        <end position="926"/>
    </location>
</feature>
<feature type="compositionally biased region" description="Basic residues" evidence="1">
    <location>
        <begin position="772"/>
        <end position="784"/>
    </location>
</feature>